<comment type="caution">
    <text evidence="2">The sequence shown here is derived from an EMBL/GenBank/DDBJ whole genome shotgun (WGS) entry which is preliminary data.</text>
</comment>
<name>A0A5C5XSN1_9BACT</name>
<gene>
    <name evidence="2" type="ORF">CA85_34000</name>
</gene>
<dbReference type="Pfam" id="PF07592">
    <property type="entry name" value="DDE_Tnp_ISAZ013"/>
    <property type="match status" value="1"/>
</dbReference>
<evidence type="ECO:0000256" key="1">
    <source>
        <dbReference type="SAM" id="MobiDB-lite"/>
    </source>
</evidence>
<organism evidence="2 3">
    <name type="scientific">Allorhodopirellula solitaria</name>
    <dbReference type="NCBI Taxonomy" id="2527987"/>
    <lineage>
        <taxon>Bacteria</taxon>
        <taxon>Pseudomonadati</taxon>
        <taxon>Planctomycetota</taxon>
        <taxon>Planctomycetia</taxon>
        <taxon>Pirellulales</taxon>
        <taxon>Pirellulaceae</taxon>
        <taxon>Allorhodopirellula</taxon>
    </lineage>
</organism>
<dbReference type="Proteomes" id="UP000318053">
    <property type="component" value="Unassembled WGS sequence"/>
</dbReference>
<reference evidence="2 3" key="1">
    <citation type="submission" date="2019-02" db="EMBL/GenBank/DDBJ databases">
        <title>Deep-cultivation of Planctomycetes and their phenomic and genomic characterization uncovers novel biology.</title>
        <authorList>
            <person name="Wiegand S."/>
            <person name="Jogler M."/>
            <person name="Boedeker C."/>
            <person name="Pinto D."/>
            <person name="Vollmers J."/>
            <person name="Rivas-Marin E."/>
            <person name="Kohn T."/>
            <person name="Peeters S.H."/>
            <person name="Heuer A."/>
            <person name="Rast P."/>
            <person name="Oberbeckmann S."/>
            <person name="Bunk B."/>
            <person name="Jeske O."/>
            <person name="Meyerdierks A."/>
            <person name="Storesund J.E."/>
            <person name="Kallscheuer N."/>
            <person name="Luecker S."/>
            <person name="Lage O.M."/>
            <person name="Pohl T."/>
            <person name="Merkel B.J."/>
            <person name="Hornburger P."/>
            <person name="Mueller R.-W."/>
            <person name="Bruemmer F."/>
            <person name="Labrenz M."/>
            <person name="Spormann A.M."/>
            <person name="Op Den Camp H."/>
            <person name="Overmann J."/>
            <person name="Amann R."/>
            <person name="Jetten M.S.M."/>
            <person name="Mascher T."/>
            <person name="Medema M.H."/>
            <person name="Devos D.P."/>
            <person name="Kaster A.-K."/>
            <person name="Ovreas L."/>
            <person name="Rohde M."/>
            <person name="Galperin M.Y."/>
            <person name="Jogler C."/>
        </authorList>
    </citation>
    <scope>NUCLEOTIDE SEQUENCE [LARGE SCALE GENOMIC DNA]</scope>
    <source>
        <strain evidence="2 3">CA85</strain>
    </source>
</reference>
<sequence length="65" mass="7285">MNTNLAGSQAHYADRTPREGRDHPDRDLQFQHTAARVKAYWRGGRPAVSVDTKKKEVLGKVLLGI</sequence>
<dbReference type="InterPro" id="IPR011518">
    <property type="entry name" value="Transposase_36"/>
</dbReference>
<protein>
    <submittedName>
        <fullName evidence="2">Rhodopirellula transposase</fullName>
    </submittedName>
</protein>
<keyword evidence="3" id="KW-1185">Reference proteome</keyword>
<dbReference type="EMBL" id="SJPK01000008">
    <property type="protein sequence ID" value="TWT65055.1"/>
    <property type="molecule type" value="Genomic_DNA"/>
</dbReference>
<feature type="region of interest" description="Disordered" evidence="1">
    <location>
        <begin position="1"/>
        <end position="27"/>
    </location>
</feature>
<accession>A0A5C5XSN1</accession>
<evidence type="ECO:0000313" key="2">
    <source>
        <dbReference type="EMBL" id="TWT65055.1"/>
    </source>
</evidence>
<evidence type="ECO:0000313" key="3">
    <source>
        <dbReference type="Proteomes" id="UP000318053"/>
    </source>
</evidence>
<feature type="compositionally biased region" description="Basic and acidic residues" evidence="1">
    <location>
        <begin position="12"/>
        <end position="27"/>
    </location>
</feature>
<dbReference type="AlphaFoldDB" id="A0A5C5XSN1"/>
<proteinExistence type="predicted"/>